<dbReference type="AlphaFoldDB" id="A0AAW2LK98"/>
<feature type="non-terminal residue" evidence="2">
    <location>
        <position position="1"/>
    </location>
</feature>
<dbReference type="InterPro" id="IPR013103">
    <property type="entry name" value="RVT_2"/>
</dbReference>
<name>A0AAW2LK98_SESRA</name>
<accession>A0AAW2LK98</accession>
<protein>
    <recommendedName>
        <fullName evidence="1">Reverse transcriptase Ty1/copia-type domain-containing protein</fullName>
    </recommendedName>
</protein>
<organism evidence="2">
    <name type="scientific">Sesamum radiatum</name>
    <name type="common">Black benniseed</name>
    <dbReference type="NCBI Taxonomy" id="300843"/>
    <lineage>
        <taxon>Eukaryota</taxon>
        <taxon>Viridiplantae</taxon>
        <taxon>Streptophyta</taxon>
        <taxon>Embryophyta</taxon>
        <taxon>Tracheophyta</taxon>
        <taxon>Spermatophyta</taxon>
        <taxon>Magnoliopsida</taxon>
        <taxon>eudicotyledons</taxon>
        <taxon>Gunneridae</taxon>
        <taxon>Pentapetalae</taxon>
        <taxon>asterids</taxon>
        <taxon>lamiids</taxon>
        <taxon>Lamiales</taxon>
        <taxon>Pedaliaceae</taxon>
        <taxon>Sesamum</taxon>
    </lineage>
</organism>
<feature type="domain" description="Reverse transcriptase Ty1/copia-type" evidence="1">
    <location>
        <begin position="2"/>
        <end position="52"/>
    </location>
</feature>
<reference evidence="2" key="2">
    <citation type="journal article" date="2024" name="Plant">
        <title>Genomic evolution and insights into agronomic trait innovations of Sesamum species.</title>
        <authorList>
            <person name="Miao H."/>
            <person name="Wang L."/>
            <person name="Qu L."/>
            <person name="Liu H."/>
            <person name="Sun Y."/>
            <person name="Le M."/>
            <person name="Wang Q."/>
            <person name="Wei S."/>
            <person name="Zheng Y."/>
            <person name="Lin W."/>
            <person name="Duan Y."/>
            <person name="Cao H."/>
            <person name="Xiong S."/>
            <person name="Wang X."/>
            <person name="Wei L."/>
            <person name="Li C."/>
            <person name="Ma Q."/>
            <person name="Ju M."/>
            <person name="Zhao R."/>
            <person name="Li G."/>
            <person name="Mu C."/>
            <person name="Tian Q."/>
            <person name="Mei H."/>
            <person name="Zhang T."/>
            <person name="Gao T."/>
            <person name="Zhang H."/>
        </authorList>
    </citation>
    <scope>NUCLEOTIDE SEQUENCE</scope>
    <source>
        <strain evidence="2">G02</strain>
    </source>
</reference>
<sequence>FLEEEVYVDQPPGYVVKPQEDKVLNLEMTLYGLKQAHHAWNSRIDHYFNTMLYQVST</sequence>
<evidence type="ECO:0000259" key="1">
    <source>
        <dbReference type="Pfam" id="PF07727"/>
    </source>
</evidence>
<reference evidence="2" key="1">
    <citation type="submission" date="2020-06" db="EMBL/GenBank/DDBJ databases">
        <authorList>
            <person name="Li T."/>
            <person name="Hu X."/>
            <person name="Zhang T."/>
            <person name="Song X."/>
            <person name="Zhang H."/>
            <person name="Dai N."/>
            <person name="Sheng W."/>
            <person name="Hou X."/>
            <person name="Wei L."/>
        </authorList>
    </citation>
    <scope>NUCLEOTIDE SEQUENCE</scope>
    <source>
        <strain evidence="2">G02</strain>
        <tissue evidence="2">Leaf</tissue>
    </source>
</reference>
<comment type="caution">
    <text evidence="2">The sequence shown here is derived from an EMBL/GenBank/DDBJ whole genome shotgun (WGS) entry which is preliminary data.</text>
</comment>
<proteinExistence type="predicted"/>
<dbReference type="Pfam" id="PF07727">
    <property type="entry name" value="RVT_2"/>
    <property type="match status" value="1"/>
</dbReference>
<dbReference type="EMBL" id="JACGWJ010000024">
    <property type="protein sequence ID" value="KAL0319650.1"/>
    <property type="molecule type" value="Genomic_DNA"/>
</dbReference>
<evidence type="ECO:0000313" key="2">
    <source>
        <dbReference type="EMBL" id="KAL0319650.1"/>
    </source>
</evidence>
<gene>
    <name evidence="2" type="ORF">Sradi_5226500</name>
</gene>